<evidence type="ECO:0000313" key="7">
    <source>
        <dbReference type="Proteomes" id="UP000307541"/>
    </source>
</evidence>
<dbReference type="RefSeq" id="WP_136665392.1">
    <property type="nucleotide sequence ID" value="NZ_RFLV01000003.1"/>
</dbReference>
<evidence type="ECO:0000256" key="2">
    <source>
        <dbReference type="ARBA" id="ARBA00023125"/>
    </source>
</evidence>
<dbReference type="AlphaFoldDB" id="A0A4T1ZTG7"/>
<dbReference type="Pfam" id="PF16925">
    <property type="entry name" value="TetR_C_13"/>
    <property type="match status" value="1"/>
</dbReference>
<dbReference type="PANTHER" id="PTHR47506:SF10">
    <property type="entry name" value="TRANSCRIPTIONAL REGULATORY PROTEIN"/>
    <property type="match status" value="1"/>
</dbReference>
<keyword evidence="1" id="KW-0805">Transcription regulation</keyword>
<evidence type="ECO:0000256" key="3">
    <source>
        <dbReference type="ARBA" id="ARBA00023163"/>
    </source>
</evidence>
<reference evidence="6 7" key="1">
    <citation type="submission" date="2018-10" db="EMBL/GenBank/DDBJ databases">
        <title>Pseudomonas leptonychotis sp. nov., isolated from Weddell seals in Antarctica.</title>
        <authorList>
            <person name="Novakova D."/>
            <person name="Svec P."/>
            <person name="Kralova S."/>
            <person name="Kristofova L."/>
            <person name="Zeman M."/>
            <person name="Pantucek R."/>
            <person name="Maslanova I."/>
            <person name="Sedlacek I."/>
        </authorList>
    </citation>
    <scope>NUCLEOTIDE SEQUENCE [LARGE SCALE GENOMIC DNA]</scope>
    <source>
        <strain evidence="6 7">CCM 8849</strain>
    </source>
</reference>
<feature type="domain" description="HTH tetR-type" evidence="5">
    <location>
        <begin position="6"/>
        <end position="66"/>
    </location>
</feature>
<protein>
    <submittedName>
        <fullName evidence="6">TetR family transcriptional regulator</fullName>
    </submittedName>
</protein>
<dbReference type="Gene3D" id="1.10.10.60">
    <property type="entry name" value="Homeodomain-like"/>
    <property type="match status" value="1"/>
</dbReference>
<name>A0A4T1ZTG7_9PSED</name>
<dbReference type="OrthoDB" id="270177at2"/>
<dbReference type="Gene3D" id="1.10.357.10">
    <property type="entry name" value="Tetracycline Repressor, domain 2"/>
    <property type="match status" value="1"/>
</dbReference>
<dbReference type="SUPFAM" id="SSF46689">
    <property type="entry name" value="Homeodomain-like"/>
    <property type="match status" value="1"/>
</dbReference>
<evidence type="ECO:0000259" key="5">
    <source>
        <dbReference type="PROSITE" id="PS50977"/>
    </source>
</evidence>
<dbReference type="Proteomes" id="UP000307541">
    <property type="component" value="Unassembled WGS sequence"/>
</dbReference>
<evidence type="ECO:0000256" key="4">
    <source>
        <dbReference type="PROSITE-ProRule" id="PRU00335"/>
    </source>
</evidence>
<comment type="caution">
    <text evidence="6">The sequence shown here is derived from an EMBL/GenBank/DDBJ whole genome shotgun (WGS) entry which is preliminary data.</text>
</comment>
<accession>A0A4T1ZTG7</accession>
<keyword evidence="2 4" id="KW-0238">DNA-binding</keyword>
<dbReference type="GO" id="GO:0003677">
    <property type="term" value="F:DNA binding"/>
    <property type="evidence" value="ECO:0007669"/>
    <property type="project" value="UniProtKB-UniRule"/>
</dbReference>
<dbReference type="PANTHER" id="PTHR47506">
    <property type="entry name" value="TRANSCRIPTIONAL REGULATORY PROTEIN"/>
    <property type="match status" value="1"/>
</dbReference>
<evidence type="ECO:0000256" key="1">
    <source>
        <dbReference type="ARBA" id="ARBA00023015"/>
    </source>
</evidence>
<dbReference type="PROSITE" id="PS50977">
    <property type="entry name" value="HTH_TETR_2"/>
    <property type="match status" value="1"/>
</dbReference>
<dbReference type="InterPro" id="IPR001647">
    <property type="entry name" value="HTH_TetR"/>
</dbReference>
<gene>
    <name evidence="6" type="ORF">D8779_15535</name>
</gene>
<dbReference type="InterPro" id="IPR009057">
    <property type="entry name" value="Homeodomain-like_sf"/>
</dbReference>
<keyword evidence="7" id="KW-1185">Reference proteome</keyword>
<feature type="DNA-binding region" description="H-T-H motif" evidence="4">
    <location>
        <begin position="29"/>
        <end position="48"/>
    </location>
</feature>
<keyword evidence="3" id="KW-0804">Transcription</keyword>
<sequence length="202" mass="21922">MARTARFDRQVALQRAVELFWSRGYYASSMKHIEEALDMRPGSLYATFGSKSGLFSEALDAYANRSGGEFREILDSAPSVVAGLQRYLQMLARCCMGHAQAPAQACMLIKTLLEVNAEDAALLAKVDAMLAAIEVRLREALQQAQANGELRADVDCARLARLLQAQIMGLRAFATRDVPDAQIAALADDMASMLDSFSPSAG</sequence>
<evidence type="ECO:0000313" key="6">
    <source>
        <dbReference type="EMBL" id="TIH07563.1"/>
    </source>
</evidence>
<proteinExistence type="predicted"/>
<dbReference type="Pfam" id="PF00440">
    <property type="entry name" value="TetR_N"/>
    <property type="match status" value="1"/>
</dbReference>
<dbReference type="SUPFAM" id="SSF48498">
    <property type="entry name" value="Tetracyclin repressor-like, C-terminal domain"/>
    <property type="match status" value="1"/>
</dbReference>
<dbReference type="InterPro" id="IPR036271">
    <property type="entry name" value="Tet_transcr_reg_TetR-rel_C_sf"/>
</dbReference>
<dbReference type="EMBL" id="RFLV01000003">
    <property type="protein sequence ID" value="TIH07563.1"/>
    <property type="molecule type" value="Genomic_DNA"/>
</dbReference>
<dbReference type="InterPro" id="IPR011075">
    <property type="entry name" value="TetR_C"/>
</dbReference>
<organism evidence="6 7">
    <name type="scientific">Pseudomonas leptonychotis</name>
    <dbReference type="NCBI Taxonomy" id="2448482"/>
    <lineage>
        <taxon>Bacteria</taxon>
        <taxon>Pseudomonadati</taxon>
        <taxon>Pseudomonadota</taxon>
        <taxon>Gammaproteobacteria</taxon>
        <taxon>Pseudomonadales</taxon>
        <taxon>Pseudomonadaceae</taxon>
        <taxon>Pseudomonas</taxon>
    </lineage>
</organism>